<comment type="caution">
    <text evidence="3">The sequence shown here is derived from an EMBL/GenBank/DDBJ whole genome shotgun (WGS) entry which is preliminary data.</text>
</comment>
<evidence type="ECO:0000313" key="3">
    <source>
        <dbReference type="EMBL" id="RKD95305.1"/>
    </source>
</evidence>
<dbReference type="InterPro" id="IPR058775">
    <property type="entry name" value="DUF8054_M"/>
</dbReference>
<sequence>MNSTGTSRLESLRRRSTGAGERGAAFAFVGGGQDGDGGEGSDRAVDPETSSRAETLLRSIGLVATPPGSTPLRLESAFETAWRERLREIRTQDAQREVLAARLGTAPGRVTLAVTGDGFVATRGDGRVGCWPSNAAFLADLAAAETLDERRPDWQSLEPDEQGIVLTALRLFLDRCPNCDGALVGADAGTGTATAAELERPSATGTARTGADRGVSLECAYCGVMVIRAPYE</sequence>
<dbReference type="OrthoDB" id="292134at2157"/>
<dbReference type="EMBL" id="RAPO01000002">
    <property type="protein sequence ID" value="RKD95305.1"/>
    <property type="molecule type" value="Genomic_DNA"/>
</dbReference>
<accession>A0A3R7EF45</accession>
<feature type="compositionally biased region" description="Low complexity" evidence="1">
    <location>
        <begin position="17"/>
        <end position="28"/>
    </location>
</feature>
<proteinExistence type="predicted"/>
<evidence type="ECO:0000256" key="1">
    <source>
        <dbReference type="SAM" id="MobiDB-lite"/>
    </source>
</evidence>
<dbReference type="AlphaFoldDB" id="A0A3R7EF45"/>
<gene>
    <name evidence="3" type="ORF">ATJ93_2157</name>
</gene>
<dbReference type="Proteomes" id="UP000283805">
    <property type="component" value="Unassembled WGS sequence"/>
</dbReference>
<feature type="region of interest" description="Disordered" evidence="1">
    <location>
        <begin position="1"/>
        <end position="51"/>
    </location>
</feature>
<organism evidence="3 4">
    <name type="scientific">Halopiger aswanensis</name>
    <dbReference type="NCBI Taxonomy" id="148449"/>
    <lineage>
        <taxon>Archaea</taxon>
        <taxon>Methanobacteriati</taxon>
        <taxon>Methanobacteriota</taxon>
        <taxon>Stenosarchaea group</taxon>
        <taxon>Halobacteria</taxon>
        <taxon>Halobacteriales</taxon>
        <taxon>Natrialbaceae</taxon>
        <taxon>Halopiger</taxon>
    </lineage>
</organism>
<reference evidence="3 4" key="1">
    <citation type="submission" date="2018-09" db="EMBL/GenBank/DDBJ databases">
        <title>Genomic Encyclopedia of Archaeal and Bacterial Type Strains, Phase II (KMG-II): from individual species to whole genera.</title>
        <authorList>
            <person name="Goeker M."/>
        </authorList>
    </citation>
    <scope>NUCLEOTIDE SEQUENCE [LARGE SCALE GENOMIC DNA]</scope>
    <source>
        <strain evidence="3 4">DSM 13151</strain>
    </source>
</reference>
<feature type="domain" description="DUF8054" evidence="2">
    <location>
        <begin position="53"/>
        <end position="171"/>
    </location>
</feature>
<keyword evidence="4" id="KW-1185">Reference proteome</keyword>
<protein>
    <recommendedName>
        <fullName evidence="2">DUF8054 domain-containing protein</fullName>
    </recommendedName>
</protein>
<evidence type="ECO:0000259" key="2">
    <source>
        <dbReference type="Pfam" id="PF26238"/>
    </source>
</evidence>
<name>A0A3R7EF45_9EURY</name>
<dbReference type="RefSeq" id="WP_120244590.1">
    <property type="nucleotide sequence ID" value="NZ_RAPO01000002.1"/>
</dbReference>
<evidence type="ECO:0000313" key="4">
    <source>
        <dbReference type="Proteomes" id="UP000283805"/>
    </source>
</evidence>
<dbReference type="Pfam" id="PF26238">
    <property type="entry name" value="DUF8054_M"/>
    <property type="match status" value="1"/>
</dbReference>
<feature type="compositionally biased region" description="Basic and acidic residues" evidence="1">
    <location>
        <begin position="40"/>
        <end position="51"/>
    </location>
</feature>